<sequence>MTTTLGIRRNTGREFKICTGHSKGIDPTWVLVKDHNDIRKAWLRTRVRLARMLKERAFAFRGVKKAKTATPKAQALKRKVNQAVGKVFGGGHKVQAKGGS</sequence>
<dbReference type="EMBL" id="LAZR01023080">
    <property type="protein sequence ID" value="KKL79730.1"/>
    <property type="molecule type" value="Genomic_DNA"/>
</dbReference>
<comment type="caution">
    <text evidence="1">The sequence shown here is derived from an EMBL/GenBank/DDBJ whole genome shotgun (WGS) entry which is preliminary data.</text>
</comment>
<dbReference type="AlphaFoldDB" id="A0A0F9HDI8"/>
<accession>A0A0F9HDI8</accession>
<gene>
    <name evidence="1" type="ORF">LCGC14_2011850</name>
</gene>
<organism evidence="1">
    <name type="scientific">marine sediment metagenome</name>
    <dbReference type="NCBI Taxonomy" id="412755"/>
    <lineage>
        <taxon>unclassified sequences</taxon>
        <taxon>metagenomes</taxon>
        <taxon>ecological metagenomes</taxon>
    </lineage>
</organism>
<name>A0A0F9HDI8_9ZZZZ</name>
<proteinExistence type="predicted"/>
<evidence type="ECO:0000313" key="1">
    <source>
        <dbReference type="EMBL" id="KKL79730.1"/>
    </source>
</evidence>
<protein>
    <submittedName>
        <fullName evidence="1">Uncharacterized protein</fullName>
    </submittedName>
</protein>
<reference evidence="1" key="1">
    <citation type="journal article" date="2015" name="Nature">
        <title>Complex archaea that bridge the gap between prokaryotes and eukaryotes.</title>
        <authorList>
            <person name="Spang A."/>
            <person name="Saw J.H."/>
            <person name="Jorgensen S.L."/>
            <person name="Zaremba-Niedzwiedzka K."/>
            <person name="Martijn J."/>
            <person name="Lind A.E."/>
            <person name="van Eijk R."/>
            <person name="Schleper C."/>
            <person name="Guy L."/>
            <person name="Ettema T.J."/>
        </authorList>
    </citation>
    <scope>NUCLEOTIDE SEQUENCE</scope>
</reference>